<evidence type="ECO:0000313" key="3">
    <source>
        <dbReference type="EMBL" id="QPG93524.1"/>
    </source>
</evidence>
<evidence type="ECO:0000256" key="2">
    <source>
        <dbReference type="SAM" id="SignalP"/>
    </source>
</evidence>
<feature type="compositionally biased region" description="Low complexity" evidence="1">
    <location>
        <begin position="92"/>
        <end position="102"/>
    </location>
</feature>
<dbReference type="Proteomes" id="UP000594364">
    <property type="component" value="Chromosome 1"/>
</dbReference>
<sequence length="201" mass="19900">MHHPLVMAALLGAALAQNQAQNQDQNQGDAQACARQCTDAFNGCRSQPGANQATCQTTYASCLGYNPGTGVTATACANNHGDGGQGGNAWASSQPSTSTPTTVAGGVGGVGGVGQEDCVARCNAAKDSCRTQPNANQSYCSSQYASCLGYNPYQNGAFVTPTACSGSASGVAPTGTVPVVAGGEQLSPAYAAMAVGLLALL</sequence>
<gene>
    <name evidence="3" type="ORF">C2857_000519</name>
</gene>
<dbReference type="PANTHER" id="PTHR39602:SF2">
    <property type="entry name" value="ACW-9"/>
    <property type="match status" value="1"/>
</dbReference>
<feature type="chain" id="PRO_5034901369" evidence="2">
    <location>
        <begin position="17"/>
        <end position="201"/>
    </location>
</feature>
<protein>
    <submittedName>
        <fullName evidence="3">Uncharacterized protein</fullName>
    </submittedName>
</protein>
<feature type="region of interest" description="Disordered" evidence="1">
    <location>
        <begin position="84"/>
        <end position="106"/>
    </location>
</feature>
<name>A0A7S9KJQ9_EPIFF</name>
<feature type="signal peptide" evidence="2">
    <location>
        <begin position="1"/>
        <end position="16"/>
    </location>
</feature>
<evidence type="ECO:0000256" key="1">
    <source>
        <dbReference type="SAM" id="MobiDB-lite"/>
    </source>
</evidence>
<proteinExistence type="predicted"/>
<accession>A0A7S9KJQ9</accession>
<keyword evidence="4" id="KW-1185">Reference proteome</keyword>
<organism evidence="3 4">
    <name type="scientific">Epichloe festucae (strain Fl1)</name>
    <dbReference type="NCBI Taxonomy" id="877507"/>
    <lineage>
        <taxon>Eukaryota</taxon>
        <taxon>Fungi</taxon>
        <taxon>Dikarya</taxon>
        <taxon>Ascomycota</taxon>
        <taxon>Pezizomycotina</taxon>
        <taxon>Sordariomycetes</taxon>
        <taxon>Hypocreomycetidae</taxon>
        <taxon>Hypocreales</taxon>
        <taxon>Clavicipitaceae</taxon>
        <taxon>Epichloe</taxon>
    </lineage>
</organism>
<evidence type="ECO:0000313" key="4">
    <source>
        <dbReference type="Proteomes" id="UP000594364"/>
    </source>
</evidence>
<keyword evidence="2" id="KW-0732">Signal</keyword>
<dbReference type="OrthoDB" id="3836772at2759"/>
<reference evidence="3 4" key="1">
    <citation type="journal article" date="2018" name="PLoS Genet.">
        <title>Repeat elements organise 3D genome structure and mediate transcription in the filamentous fungus Epichloe festucae.</title>
        <authorList>
            <person name="Winter D.J."/>
            <person name="Ganley A.R.D."/>
            <person name="Young C.A."/>
            <person name="Liachko I."/>
            <person name="Schardl C.L."/>
            <person name="Dupont P.Y."/>
            <person name="Berry D."/>
            <person name="Ram A."/>
            <person name="Scott B."/>
            <person name="Cox M.P."/>
        </authorList>
    </citation>
    <scope>NUCLEOTIDE SEQUENCE [LARGE SCALE GENOMIC DNA]</scope>
    <source>
        <strain evidence="3 4">Fl1</strain>
    </source>
</reference>
<dbReference type="PANTHER" id="PTHR39602">
    <property type="entry name" value="ACW-9"/>
    <property type="match status" value="1"/>
</dbReference>
<dbReference type="AlphaFoldDB" id="A0A7S9KJQ9"/>
<dbReference type="EMBL" id="CP031385">
    <property type="protein sequence ID" value="QPG93524.1"/>
    <property type="molecule type" value="Genomic_DNA"/>
</dbReference>